<dbReference type="InterPro" id="IPR029063">
    <property type="entry name" value="SAM-dependent_MTases_sf"/>
</dbReference>
<comment type="caution">
    <text evidence="1">The sequence shown here is derived from an EMBL/GenBank/DDBJ whole genome shotgun (WGS) entry which is preliminary data.</text>
</comment>
<dbReference type="Gene3D" id="3.40.50.150">
    <property type="entry name" value="Vaccinia Virus protein VP39"/>
    <property type="match status" value="1"/>
</dbReference>
<organism evidence="1 2">
    <name type="scientific">Streptomyces albus</name>
    <dbReference type="NCBI Taxonomy" id="1888"/>
    <lineage>
        <taxon>Bacteria</taxon>
        <taxon>Bacillati</taxon>
        <taxon>Actinomycetota</taxon>
        <taxon>Actinomycetes</taxon>
        <taxon>Kitasatosporales</taxon>
        <taxon>Streptomycetaceae</taxon>
        <taxon>Streptomyces</taxon>
    </lineage>
</organism>
<dbReference type="GO" id="GO:0008168">
    <property type="term" value="F:methyltransferase activity"/>
    <property type="evidence" value="ECO:0007669"/>
    <property type="project" value="UniProtKB-KW"/>
</dbReference>
<reference evidence="1 2" key="1">
    <citation type="submission" date="2018-10" db="EMBL/GenBank/DDBJ databases">
        <title>Isolation of pseudouridimycin from Streptomyces albus DSM 40763.</title>
        <authorList>
            <person name="Rosenqvist P."/>
            <person name="Metsae-Ketelae M."/>
            <person name="Virta P."/>
        </authorList>
    </citation>
    <scope>NUCLEOTIDE SEQUENCE [LARGE SCALE GENOMIC DNA]</scope>
    <source>
        <strain evidence="1 2">DSM 40763</strain>
    </source>
</reference>
<proteinExistence type="predicted"/>
<dbReference type="RefSeq" id="WP_016473135.1">
    <property type="nucleotide sequence ID" value="NZ_BBQG01000013.1"/>
</dbReference>
<dbReference type="Pfam" id="PF13649">
    <property type="entry name" value="Methyltransf_25"/>
    <property type="match status" value="1"/>
</dbReference>
<dbReference type="GO" id="GO:0032259">
    <property type="term" value="P:methylation"/>
    <property type="evidence" value="ECO:0007669"/>
    <property type="project" value="UniProtKB-KW"/>
</dbReference>
<sequence>MSSTGSPTGFYTGLIGTVYAAAISEQRFGEDRLFTGLVARADGTALELGSGTGRLLLRLLAAGHRVHGLELSAEMTALCRAQAVSLGLDPVVHQGSFAPLDASLGGYAALYCPLNAFSFIVDDDLARESVHSYAAALTPGGILALSGSAGDAAVLRTRTDWVRRPDVPLGDGRTAHVEERRRTRDGGRLLAVERTVRVVDPDGRGRTTEEGTQLRRLRPMAELAQLFAEAGFTHLHAYGNDADHVLTGRRR</sequence>
<dbReference type="InterPro" id="IPR041698">
    <property type="entry name" value="Methyltransf_25"/>
</dbReference>
<dbReference type="GeneID" id="75185800"/>
<dbReference type="EMBL" id="RCIY01000076">
    <property type="protein sequence ID" value="TGG79679.1"/>
    <property type="molecule type" value="Genomic_DNA"/>
</dbReference>
<gene>
    <name evidence="1" type="ORF">D8771_23365</name>
</gene>
<keyword evidence="1" id="KW-0808">Transferase</keyword>
<name>A0A6C1BVD7_9ACTN</name>
<accession>A0A6C1BVD7</accession>
<evidence type="ECO:0000313" key="1">
    <source>
        <dbReference type="EMBL" id="TGG79679.1"/>
    </source>
</evidence>
<dbReference type="SUPFAM" id="SSF53335">
    <property type="entry name" value="S-adenosyl-L-methionine-dependent methyltransferases"/>
    <property type="match status" value="1"/>
</dbReference>
<dbReference type="Gene3D" id="2.20.130.10">
    <property type="entry name" value="CAC2371-like domains"/>
    <property type="match status" value="1"/>
</dbReference>
<protein>
    <submittedName>
        <fullName evidence="1">Class I SAM-dependent methyltransferase</fullName>
    </submittedName>
</protein>
<evidence type="ECO:0000313" key="2">
    <source>
        <dbReference type="Proteomes" id="UP000298111"/>
    </source>
</evidence>
<dbReference type="Proteomes" id="UP000298111">
    <property type="component" value="Unassembled WGS sequence"/>
</dbReference>
<dbReference type="AlphaFoldDB" id="A0A6C1BVD7"/>
<keyword evidence="1" id="KW-0489">Methyltransferase</keyword>